<dbReference type="InterPro" id="IPR022653">
    <property type="entry name" value="De-COase2_pyr-phos_BS"/>
</dbReference>
<dbReference type="Pfam" id="PF02784">
    <property type="entry name" value="Orn_Arg_deC_N"/>
    <property type="match status" value="1"/>
</dbReference>
<name>A0A9W8GJ75_9FUNG</name>
<evidence type="ECO:0000256" key="2">
    <source>
        <dbReference type="ARBA" id="ARBA00008872"/>
    </source>
</evidence>
<dbReference type="PANTHER" id="PTHR11482:SF6">
    <property type="entry name" value="ORNITHINE DECARBOXYLASE 1-RELATED"/>
    <property type="match status" value="1"/>
</dbReference>
<comment type="pathway">
    <text evidence="5">Amine and polyamine biosynthesis; putrescine biosynthesis via L-ornithine pathway; putrescine from L-ornithine: step 1/1.</text>
</comment>
<organism evidence="13 14">
    <name type="scientific">Coemansia spiralis</name>
    <dbReference type="NCBI Taxonomy" id="417178"/>
    <lineage>
        <taxon>Eukaryota</taxon>
        <taxon>Fungi</taxon>
        <taxon>Fungi incertae sedis</taxon>
        <taxon>Zoopagomycota</taxon>
        <taxon>Kickxellomycotina</taxon>
        <taxon>Kickxellomycetes</taxon>
        <taxon>Kickxellales</taxon>
        <taxon>Kickxellaceae</taxon>
        <taxon>Coemansia</taxon>
    </lineage>
</organism>
<dbReference type="FunFam" id="3.20.20.10:FF:000005">
    <property type="entry name" value="Ornithine decarboxylase"/>
    <property type="match status" value="1"/>
</dbReference>
<comment type="subunit">
    <text evidence="7">Homodimer. Only the dimer is catalytically active, as the active sites are constructed of residues from both monomers.</text>
</comment>
<dbReference type="CDD" id="cd00622">
    <property type="entry name" value="PLPDE_III_ODC"/>
    <property type="match status" value="1"/>
</dbReference>
<evidence type="ECO:0000256" key="5">
    <source>
        <dbReference type="ARBA" id="ARBA00034115"/>
    </source>
</evidence>
<dbReference type="Gene3D" id="2.40.37.10">
    <property type="entry name" value="Lyase, Ornithine Decarboxylase, Chain A, domain 1"/>
    <property type="match status" value="1"/>
</dbReference>
<dbReference type="Gene3D" id="3.20.20.10">
    <property type="entry name" value="Alanine racemase"/>
    <property type="match status" value="1"/>
</dbReference>
<dbReference type="SUPFAM" id="SSF51419">
    <property type="entry name" value="PLP-binding barrel"/>
    <property type="match status" value="1"/>
</dbReference>
<evidence type="ECO:0000256" key="1">
    <source>
        <dbReference type="ARBA" id="ARBA00001933"/>
    </source>
</evidence>
<dbReference type="InterPro" id="IPR009006">
    <property type="entry name" value="Ala_racemase/Decarboxylase_C"/>
</dbReference>
<dbReference type="InterPro" id="IPR000183">
    <property type="entry name" value="Orn/DAP/Arg_de-COase"/>
</dbReference>
<evidence type="ECO:0000256" key="3">
    <source>
        <dbReference type="ARBA" id="ARBA00022898"/>
    </source>
</evidence>
<evidence type="ECO:0000259" key="11">
    <source>
        <dbReference type="Pfam" id="PF00278"/>
    </source>
</evidence>
<accession>A0A9W8GJ75</accession>
<dbReference type="InterPro" id="IPR029066">
    <property type="entry name" value="PLP-binding_barrel"/>
</dbReference>
<dbReference type="PANTHER" id="PTHR11482">
    <property type="entry name" value="ARGININE/DIAMINOPIMELATE/ORNITHINE DECARBOXYLASE"/>
    <property type="match status" value="1"/>
</dbReference>
<dbReference type="InterPro" id="IPR002433">
    <property type="entry name" value="Orn_de-COase"/>
</dbReference>
<feature type="modified residue" description="N6-(pyridoxal phosphate)lysine" evidence="9">
    <location>
        <position position="99"/>
    </location>
</feature>
<proteinExistence type="inferred from homology"/>
<feature type="active site" description="Proton donor" evidence="9">
    <location>
        <position position="390"/>
    </location>
</feature>
<evidence type="ECO:0000313" key="13">
    <source>
        <dbReference type="EMBL" id="KAJ2684920.1"/>
    </source>
</evidence>
<comment type="catalytic activity">
    <reaction evidence="8">
        <text>L-ornithine + H(+) = putrescine + CO2</text>
        <dbReference type="Rhea" id="RHEA:22964"/>
        <dbReference type="ChEBI" id="CHEBI:15378"/>
        <dbReference type="ChEBI" id="CHEBI:16526"/>
        <dbReference type="ChEBI" id="CHEBI:46911"/>
        <dbReference type="ChEBI" id="CHEBI:326268"/>
        <dbReference type="EC" id="4.1.1.17"/>
    </reaction>
</comment>
<dbReference type="GO" id="GO:0004586">
    <property type="term" value="F:ornithine decarboxylase activity"/>
    <property type="evidence" value="ECO:0007669"/>
    <property type="project" value="UniProtKB-EC"/>
</dbReference>
<sequence>MTAISDSAADGLLEAPIKPKGMAGGMQLYEVPAELRGRDMGDATVTRYSPGSVDNALQAKLAQSGAEDAFYVADLGEVYRQYEQWTKLLPRVQPFFAVKCNPDALVIKLLARLGAGFDCASKGELVQVLSEGVSASNIIYAHPCKPASHLRFAGAQGVELMTFDNADELEKISELHQGAKAVLRILADDSSALCRLGLKFGAEPSSAAALLRTAIRLGVQVVGVSFHVGSGCQSEAAFSDAVERARCVFDQAAALGLQLSLLDVGGGFPGRNDAAGLDFNVVARVLSAAIDRHFPQDAYAHVRVIAEPGRYFVASAFSLAVNVVARRRIEGEGEGAESFMYYVNDGVYGSFNCIVFDHQSPRPRVLHSQGEPVDSVVAPLFKSSVWGPTCDSIDCIVPSGLLLPELRIGDWLVFDNMGAYTLCAASRFNGFKLSDIVYVDTEHALL</sequence>
<dbReference type="PROSITE" id="PS00879">
    <property type="entry name" value="ODR_DC_2_2"/>
    <property type="match status" value="1"/>
</dbReference>
<dbReference type="SUPFAM" id="SSF50621">
    <property type="entry name" value="Alanine racemase C-terminal domain-like"/>
    <property type="match status" value="1"/>
</dbReference>
<reference evidence="13" key="1">
    <citation type="submission" date="2022-07" db="EMBL/GenBank/DDBJ databases">
        <title>Phylogenomic reconstructions and comparative analyses of Kickxellomycotina fungi.</title>
        <authorList>
            <person name="Reynolds N.K."/>
            <person name="Stajich J.E."/>
            <person name="Barry K."/>
            <person name="Grigoriev I.V."/>
            <person name="Crous P."/>
            <person name="Smith M.E."/>
        </authorList>
    </citation>
    <scope>NUCLEOTIDE SEQUENCE</scope>
    <source>
        <strain evidence="13">CBS 109367</strain>
    </source>
</reference>
<evidence type="ECO:0000313" key="14">
    <source>
        <dbReference type="Proteomes" id="UP001151516"/>
    </source>
</evidence>
<dbReference type="GO" id="GO:0005737">
    <property type="term" value="C:cytoplasm"/>
    <property type="evidence" value="ECO:0007669"/>
    <property type="project" value="TreeGrafter"/>
</dbReference>
<evidence type="ECO:0000256" key="8">
    <source>
        <dbReference type="ARBA" id="ARBA00049127"/>
    </source>
</evidence>
<protein>
    <recommendedName>
        <fullName evidence="6">ornithine decarboxylase</fullName>
        <ecNumber evidence="6">4.1.1.17</ecNumber>
    </recommendedName>
</protein>
<keyword evidence="4 13" id="KW-0456">Lyase</keyword>
<evidence type="ECO:0000259" key="12">
    <source>
        <dbReference type="Pfam" id="PF02784"/>
    </source>
</evidence>
<keyword evidence="14" id="KW-1185">Reference proteome</keyword>
<feature type="domain" description="Orn/DAP/Arg decarboxylase 2 C-terminal" evidence="11">
    <location>
        <begin position="70"/>
        <end position="418"/>
    </location>
</feature>
<dbReference type="InterPro" id="IPR022657">
    <property type="entry name" value="De-COase2_CS"/>
</dbReference>
<gene>
    <name evidence="13" type="primary">SPE1</name>
    <name evidence="13" type="ORF">IWW39_004616</name>
</gene>
<comment type="cofactor">
    <cofactor evidence="1 9">
        <name>pyridoxal 5'-phosphate</name>
        <dbReference type="ChEBI" id="CHEBI:597326"/>
    </cofactor>
</comment>
<dbReference type="AlphaFoldDB" id="A0A9W8GJ75"/>
<evidence type="ECO:0000256" key="6">
    <source>
        <dbReference type="ARBA" id="ARBA00034138"/>
    </source>
</evidence>
<dbReference type="Pfam" id="PF00278">
    <property type="entry name" value="Orn_DAP_Arg_deC"/>
    <property type="match status" value="1"/>
</dbReference>
<dbReference type="InterPro" id="IPR022643">
    <property type="entry name" value="De-COase2_C"/>
</dbReference>
<feature type="domain" description="Orn/DAP/Arg decarboxylase 2 N-terminal" evidence="12">
    <location>
        <begin position="75"/>
        <end position="314"/>
    </location>
</feature>
<evidence type="ECO:0000256" key="4">
    <source>
        <dbReference type="ARBA" id="ARBA00023239"/>
    </source>
</evidence>
<comment type="caution">
    <text evidence="13">The sequence shown here is derived from an EMBL/GenBank/DDBJ whole genome shotgun (WGS) entry which is preliminary data.</text>
</comment>
<evidence type="ECO:0000256" key="9">
    <source>
        <dbReference type="PIRSR" id="PIRSR600183-50"/>
    </source>
</evidence>
<dbReference type="GO" id="GO:0033387">
    <property type="term" value="P:putrescine biosynthetic process from arginine, via ornithine"/>
    <property type="evidence" value="ECO:0007669"/>
    <property type="project" value="TreeGrafter"/>
</dbReference>
<comment type="similarity">
    <text evidence="2 10">Belongs to the Orn/Lys/Arg decarboxylase class-II family.</text>
</comment>
<dbReference type="EMBL" id="JANBTX010000180">
    <property type="protein sequence ID" value="KAJ2684920.1"/>
    <property type="molecule type" value="Genomic_DNA"/>
</dbReference>
<evidence type="ECO:0000256" key="10">
    <source>
        <dbReference type="RuleBase" id="RU003737"/>
    </source>
</evidence>
<dbReference type="Proteomes" id="UP001151516">
    <property type="component" value="Unassembled WGS sequence"/>
</dbReference>
<dbReference type="PRINTS" id="PR01179">
    <property type="entry name" value="ODADCRBXLASE"/>
</dbReference>
<dbReference type="OrthoDB" id="5034579at2759"/>
<dbReference type="PRINTS" id="PR01182">
    <property type="entry name" value="ORNDCRBXLASE"/>
</dbReference>
<keyword evidence="3 9" id="KW-0663">Pyridoxal phosphate</keyword>
<dbReference type="InterPro" id="IPR022644">
    <property type="entry name" value="De-COase2_N"/>
</dbReference>
<dbReference type="EC" id="4.1.1.17" evidence="6"/>
<evidence type="ECO:0000256" key="7">
    <source>
        <dbReference type="ARBA" id="ARBA00046672"/>
    </source>
</evidence>
<dbReference type="PROSITE" id="PS00878">
    <property type="entry name" value="ODR_DC_2_1"/>
    <property type="match status" value="1"/>
</dbReference>